<feature type="region of interest" description="Disordered" evidence="1">
    <location>
        <begin position="234"/>
        <end position="391"/>
    </location>
</feature>
<feature type="compositionally biased region" description="Basic and acidic residues" evidence="1">
    <location>
        <begin position="277"/>
        <end position="291"/>
    </location>
</feature>
<feature type="compositionally biased region" description="Polar residues" evidence="1">
    <location>
        <begin position="349"/>
        <end position="360"/>
    </location>
</feature>
<sequence length="391" mass="41902">MLSKDEKERLRGLSKEHAENIGLHILAAYTLEEDDPAAALEHAKWVARQASRIDFSRETLAFIAYRQGDYKLALREFRTAHRMNGFPDYLPFIADCERGLGDPKKAIAMATSDEGKALEGEAKAEMFLVYAGALGDLELWDKAIDVVDRLADTRGLPGAYRMRAIQAEQYFLEESGQGEKAADLDPTLDELENQYAEDDEDETSDDVVIDYDLEELPSAVLEKAGISWDDAWYAPEERRETEESVEEERSGEPAVSTNDDDSSDGSSDDVANGAADGETHDAGDAAAHDAADSPAQSGDSDVATASNEAAVSQEDNVSHEDAVSHDDAASESDTANSDTETSDPEAADSAQSESAVSDASTAPMAATDDPVESTPGIDTSATADASSVTNE</sequence>
<proteinExistence type="predicted"/>
<feature type="compositionally biased region" description="Basic and acidic residues" evidence="1">
    <location>
        <begin position="235"/>
        <end position="251"/>
    </location>
</feature>
<evidence type="ECO:0000313" key="2">
    <source>
        <dbReference type="EMBL" id="ROT86367.1"/>
    </source>
</evidence>
<keyword evidence="2" id="KW-0547">Nucleotide-binding</keyword>
<protein>
    <submittedName>
        <fullName evidence="2">Helicase</fullName>
    </submittedName>
</protein>
<dbReference type="InterPro" id="IPR011990">
    <property type="entry name" value="TPR-like_helical_dom_sf"/>
</dbReference>
<accession>A0A423UCE6</accession>
<evidence type="ECO:0000313" key="3">
    <source>
        <dbReference type="Proteomes" id="UP000285266"/>
    </source>
</evidence>
<gene>
    <name evidence="2" type="ORF">BMONG18_1514</name>
</gene>
<keyword evidence="2" id="KW-0378">Hydrolase</keyword>
<keyword evidence="2" id="KW-0067">ATP-binding</keyword>
<keyword evidence="2" id="KW-0347">Helicase</keyword>
<evidence type="ECO:0000256" key="1">
    <source>
        <dbReference type="SAM" id="MobiDB-lite"/>
    </source>
</evidence>
<dbReference type="EMBL" id="QRAJ01000011">
    <property type="protein sequence ID" value="ROT86367.1"/>
    <property type="molecule type" value="Genomic_DNA"/>
</dbReference>
<dbReference type="GO" id="GO:0004386">
    <property type="term" value="F:helicase activity"/>
    <property type="evidence" value="ECO:0007669"/>
    <property type="project" value="UniProtKB-KW"/>
</dbReference>
<name>A0A423UCE6_9BIFI</name>
<dbReference type="SUPFAM" id="SSF48452">
    <property type="entry name" value="TPR-like"/>
    <property type="match status" value="1"/>
</dbReference>
<dbReference type="Proteomes" id="UP000285266">
    <property type="component" value="Unassembled WGS sequence"/>
</dbReference>
<feature type="compositionally biased region" description="Polar residues" evidence="1">
    <location>
        <begin position="376"/>
        <end position="391"/>
    </location>
</feature>
<dbReference type="Gene3D" id="1.25.40.10">
    <property type="entry name" value="Tetratricopeptide repeat domain"/>
    <property type="match status" value="1"/>
</dbReference>
<feature type="compositionally biased region" description="Basic and acidic residues" evidence="1">
    <location>
        <begin position="316"/>
        <end position="328"/>
    </location>
</feature>
<feature type="compositionally biased region" description="Acidic residues" evidence="1">
    <location>
        <begin position="258"/>
        <end position="267"/>
    </location>
</feature>
<comment type="caution">
    <text evidence="2">The sequence shown here is derived from an EMBL/GenBank/DDBJ whole genome shotgun (WGS) entry which is preliminary data.</text>
</comment>
<reference evidence="2 3" key="1">
    <citation type="submission" date="2018-07" db="EMBL/GenBank/DDBJ databases">
        <title>The role of parmesan cheese in vectoring bovine microbiota.</title>
        <authorList>
            <person name="Lugli G.A."/>
            <person name="Milani C."/>
        </authorList>
    </citation>
    <scope>NUCLEOTIDE SEQUENCE [LARGE SCALE GENOMIC DNA]</scope>
    <source>
        <strain evidence="2 3">BMONG18</strain>
    </source>
</reference>
<organism evidence="2 3">
    <name type="scientific">Bifidobacterium mongoliense</name>
    <dbReference type="NCBI Taxonomy" id="518643"/>
    <lineage>
        <taxon>Bacteria</taxon>
        <taxon>Bacillati</taxon>
        <taxon>Actinomycetota</taxon>
        <taxon>Actinomycetes</taxon>
        <taxon>Bifidobacteriales</taxon>
        <taxon>Bifidobacteriaceae</taxon>
        <taxon>Bifidobacterium</taxon>
    </lineage>
</organism>
<dbReference type="AlphaFoldDB" id="A0A423UCE6"/>
<feature type="compositionally biased region" description="Polar residues" evidence="1">
    <location>
        <begin position="294"/>
        <end position="315"/>
    </location>
</feature>